<evidence type="ECO:0000256" key="10">
    <source>
        <dbReference type="ARBA" id="ARBA00022989"/>
    </source>
</evidence>
<keyword evidence="4" id="KW-0150">Chloroplast</keyword>
<evidence type="ECO:0000313" key="14">
    <source>
        <dbReference type="EMBL" id="EJK65515.1"/>
    </source>
</evidence>
<keyword evidence="8" id="KW-0378">Hydrolase</keyword>
<keyword evidence="5" id="KW-0934">Plastid</keyword>
<comment type="caution">
    <text evidence="14">The sequence shown here is derived from an EMBL/GenBank/DDBJ whole genome shotgun (WGS) entry which is preliminary data.</text>
</comment>
<proteinExistence type="inferred from homology"/>
<feature type="coiled-coil region" evidence="12">
    <location>
        <begin position="158"/>
        <end position="185"/>
    </location>
</feature>
<feature type="compositionally biased region" description="Acidic residues" evidence="13">
    <location>
        <begin position="232"/>
        <end position="245"/>
    </location>
</feature>
<evidence type="ECO:0000256" key="3">
    <source>
        <dbReference type="ARBA" id="ARBA00007931"/>
    </source>
</evidence>
<reference evidence="14 15" key="1">
    <citation type="journal article" date="2012" name="Genome Biol.">
        <title>Genome and low-iron response of an oceanic diatom adapted to chronic iron limitation.</title>
        <authorList>
            <person name="Lommer M."/>
            <person name="Specht M."/>
            <person name="Roy A.S."/>
            <person name="Kraemer L."/>
            <person name="Andreson R."/>
            <person name="Gutowska M.A."/>
            <person name="Wolf J."/>
            <person name="Bergner S.V."/>
            <person name="Schilhabel M.B."/>
            <person name="Klostermeier U.C."/>
            <person name="Beiko R.G."/>
            <person name="Rosenstiel P."/>
            <person name="Hippler M."/>
            <person name="Laroche J."/>
        </authorList>
    </citation>
    <scope>NUCLEOTIDE SEQUENCE [LARGE SCALE GENOMIC DNA]</scope>
    <source>
        <strain evidence="14 15">CCMP1005</strain>
    </source>
</reference>
<feature type="region of interest" description="Disordered" evidence="13">
    <location>
        <begin position="225"/>
        <end position="268"/>
    </location>
</feature>
<dbReference type="GO" id="GO:0008233">
    <property type="term" value="F:peptidase activity"/>
    <property type="evidence" value="ECO:0007669"/>
    <property type="project" value="UniProtKB-KW"/>
</dbReference>
<keyword evidence="12" id="KW-0175">Coiled coil</keyword>
<dbReference type="GO" id="GO:0016020">
    <property type="term" value="C:membrane"/>
    <property type="evidence" value="ECO:0007669"/>
    <property type="project" value="UniProtKB-SubCell"/>
</dbReference>
<evidence type="ECO:0008006" key="16">
    <source>
        <dbReference type="Google" id="ProtNLM"/>
    </source>
</evidence>
<keyword evidence="7" id="KW-0812">Transmembrane</keyword>
<name>K0SJJ3_THAOC</name>
<dbReference type="PANTHER" id="PTHR31412:SF0">
    <property type="entry name" value="ZINC METALLOPROTEASE EGY1, CHLOROPLASTIC-RELATED"/>
    <property type="match status" value="1"/>
</dbReference>
<evidence type="ECO:0000256" key="9">
    <source>
        <dbReference type="ARBA" id="ARBA00022946"/>
    </source>
</evidence>
<evidence type="ECO:0000256" key="4">
    <source>
        <dbReference type="ARBA" id="ARBA00022528"/>
    </source>
</evidence>
<dbReference type="GO" id="GO:0009507">
    <property type="term" value="C:chloroplast"/>
    <property type="evidence" value="ECO:0007669"/>
    <property type="project" value="UniProtKB-SubCell"/>
</dbReference>
<dbReference type="EMBL" id="AGNL01015726">
    <property type="protein sequence ID" value="EJK65515.1"/>
    <property type="molecule type" value="Genomic_DNA"/>
</dbReference>
<evidence type="ECO:0000256" key="13">
    <source>
        <dbReference type="SAM" id="MobiDB-lite"/>
    </source>
</evidence>
<feature type="compositionally biased region" description="Acidic residues" evidence="13">
    <location>
        <begin position="253"/>
        <end position="264"/>
    </location>
</feature>
<feature type="compositionally biased region" description="Polar residues" evidence="13">
    <location>
        <begin position="39"/>
        <end position="50"/>
    </location>
</feature>
<dbReference type="InterPro" id="IPR044838">
    <property type="entry name" value="EGY1-like"/>
</dbReference>
<evidence type="ECO:0000256" key="5">
    <source>
        <dbReference type="ARBA" id="ARBA00022640"/>
    </source>
</evidence>
<comment type="subcellular location">
    <subcellularLocation>
        <location evidence="1">Membrane</location>
        <topology evidence="1">Multi-pass membrane protein</topology>
    </subcellularLocation>
    <subcellularLocation>
        <location evidence="2">Plastid</location>
        <location evidence="2">Chloroplast</location>
    </subcellularLocation>
</comment>
<accession>K0SJJ3</accession>
<keyword evidence="11" id="KW-0472">Membrane</keyword>
<keyword evidence="10" id="KW-1133">Transmembrane helix</keyword>
<evidence type="ECO:0000256" key="8">
    <source>
        <dbReference type="ARBA" id="ARBA00022801"/>
    </source>
</evidence>
<evidence type="ECO:0000313" key="15">
    <source>
        <dbReference type="Proteomes" id="UP000266841"/>
    </source>
</evidence>
<dbReference type="PANTHER" id="PTHR31412">
    <property type="entry name" value="ZINC METALLOPROTEASE EGY1"/>
    <property type="match status" value="1"/>
</dbReference>
<comment type="similarity">
    <text evidence="3">Belongs to the peptidase M50B family.</text>
</comment>
<feature type="non-terminal residue" evidence="14">
    <location>
        <position position="1"/>
    </location>
</feature>
<organism evidence="14 15">
    <name type="scientific">Thalassiosira oceanica</name>
    <name type="common">Marine diatom</name>
    <dbReference type="NCBI Taxonomy" id="159749"/>
    <lineage>
        <taxon>Eukaryota</taxon>
        <taxon>Sar</taxon>
        <taxon>Stramenopiles</taxon>
        <taxon>Ochrophyta</taxon>
        <taxon>Bacillariophyta</taxon>
        <taxon>Coscinodiscophyceae</taxon>
        <taxon>Thalassiosirophycidae</taxon>
        <taxon>Thalassiosirales</taxon>
        <taxon>Thalassiosiraceae</taxon>
        <taxon>Thalassiosira</taxon>
    </lineage>
</organism>
<protein>
    <recommendedName>
        <fullName evidence="16">Peptidase M50 domain-containing protein</fullName>
    </recommendedName>
</protein>
<evidence type="ECO:0000256" key="6">
    <source>
        <dbReference type="ARBA" id="ARBA00022670"/>
    </source>
</evidence>
<gene>
    <name evidence="14" type="ORF">THAOC_13611</name>
</gene>
<evidence type="ECO:0000256" key="1">
    <source>
        <dbReference type="ARBA" id="ARBA00004141"/>
    </source>
</evidence>
<evidence type="ECO:0000256" key="7">
    <source>
        <dbReference type="ARBA" id="ARBA00022692"/>
    </source>
</evidence>
<dbReference type="AlphaFoldDB" id="K0SJJ3"/>
<keyword evidence="6" id="KW-0645">Protease</keyword>
<evidence type="ECO:0000256" key="2">
    <source>
        <dbReference type="ARBA" id="ARBA00004229"/>
    </source>
</evidence>
<feature type="region of interest" description="Disordered" evidence="13">
    <location>
        <begin position="21"/>
        <end position="69"/>
    </location>
</feature>
<keyword evidence="9" id="KW-0809">Transit peptide</keyword>
<sequence>GESRRTRGRYPWAKVSWGIQPSTWKFQPSPPLQKKSTAERQASARTQRGNYLTLRRKEPGGREGEGEEVKVKPLSVGQGSGKIRIGRDSASVSSLSLVLAVASLFDVARPWTVPNAAVTGSQSRGAVIRPRRDLTRYLSSDSNDVKQKEGGPSALEEAALLRERAETAREEALGLERNLAEERVRSIEAMLEDEEGGKSGAAALSVDERRTLSGTLKSLREFLDPPRRVADADEGCADVEGEGGDVESKDASEIPEEEDEEEPQEMVGTISEEDLSTVEELYDFLLELSLLDTFTQGIESELLDIDDENKTASEYLTEWMEEIRAGNVTQDKLDEALDYAKLGKIVVSIPGFSKIKDKLINFARVMNVTNGPNWIDDQELSVRVRNLENFLPSSTTALSSSTKGWRLNQTDVDELASLITSECSDVFEVSARPLDSIYGYVIGGRSVAPDGDTLLSRIDSVLDNNKFIVYYIRDINSVFLDNDSVAIVDAMTADIDDQSDSALDKITKMAKNFDELEPTSLLVLPKDLRPEPAMWEVRGAVSAVAMYLVLSFVGRCYGGDGFVAGLTADPSIILSLLALSTTHQLGHYVTAALNGVELALPNLAPSMDGLLTTNGPVFLTPPKNNKALFDVAFAGPALGFAVSWSTLIYGLVLTSKVVNSEEASALPHVAFDFLRLSSLTSATVETFLGTDTLLSIDPVAEVGLVAVHPLVVAGHLGVMASALALLPADSTSDGSRMIRGAFSRSSVVEFVSPFLSLFLIIQSIRDWGVSSMLVVYLFTRGWFEDDRDLPCRNDVDPAGGLRVAVCFASLLVAAITISPSF</sequence>
<evidence type="ECO:0000256" key="11">
    <source>
        <dbReference type="ARBA" id="ARBA00023136"/>
    </source>
</evidence>
<dbReference type="OrthoDB" id="195057at2759"/>
<dbReference type="Proteomes" id="UP000266841">
    <property type="component" value="Unassembled WGS sequence"/>
</dbReference>
<dbReference type="GO" id="GO:0006508">
    <property type="term" value="P:proteolysis"/>
    <property type="evidence" value="ECO:0007669"/>
    <property type="project" value="UniProtKB-KW"/>
</dbReference>
<evidence type="ECO:0000256" key="12">
    <source>
        <dbReference type="SAM" id="Coils"/>
    </source>
</evidence>
<keyword evidence="15" id="KW-1185">Reference proteome</keyword>
<feature type="compositionally biased region" description="Basic and acidic residues" evidence="13">
    <location>
        <begin position="55"/>
        <end position="69"/>
    </location>
</feature>